<proteinExistence type="predicted"/>
<sequence length="236" mass="26342">MAVSESTVCLNQRNLLTKKLCQGRSLSVTCSPDATRIFSGSSGGFIRCWDAKLAHEIYRMTVVLGGLGNGTDLCIWSFTCTKFWDGRLGTLLQARSYHKGDVNALAADPSHNRVSLLDILYKHSSDAVGSCDAHFVSDAIKKCIYVGYVRTHTHDVRALSLAVRITHEDDVLPDEKVKGRRFKQKPHEHSYRKWAHSGVPMLVLAGFSLVRYFPCSREQCSCPFCWACNYRFGGTS</sequence>
<evidence type="ECO:0000313" key="2">
    <source>
        <dbReference type="Proteomes" id="UP000594638"/>
    </source>
</evidence>
<dbReference type="Proteomes" id="UP000594638">
    <property type="component" value="Unassembled WGS sequence"/>
</dbReference>
<reference evidence="1 2" key="1">
    <citation type="submission" date="2019-12" db="EMBL/GenBank/DDBJ databases">
        <authorList>
            <person name="Alioto T."/>
            <person name="Alioto T."/>
            <person name="Gomez Garrido J."/>
        </authorList>
    </citation>
    <scope>NUCLEOTIDE SEQUENCE [LARGE SCALE GENOMIC DNA]</scope>
</reference>
<dbReference type="InterPro" id="IPR015943">
    <property type="entry name" value="WD40/YVTN_repeat-like_dom_sf"/>
</dbReference>
<dbReference type="EMBL" id="CACTIH010001906">
    <property type="protein sequence ID" value="CAA2968394.1"/>
    <property type="molecule type" value="Genomic_DNA"/>
</dbReference>
<dbReference type="InterPro" id="IPR011047">
    <property type="entry name" value="Quinoprotein_ADH-like_sf"/>
</dbReference>
<gene>
    <name evidence="1" type="ORF">OLEA9_A000101</name>
</gene>
<accession>A0A8S0QSE5</accession>
<dbReference type="SUPFAM" id="SSF50998">
    <property type="entry name" value="Quinoprotein alcohol dehydrogenase-like"/>
    <property type="match status" value="1"/>
</dbReference>
<keyword evidence="2" id="KW-1185">Reference proteome</keyword>
<dbReference type="InterPro" id="IPR044622">
    <property type="entry name" value="PCN"/>
</dbReference>
<dbReference type="Gene3D" id="2.130.10.10">
    <property type="entry name" value="YVTN repeat-like/Quinoprotein amine dehydrogenase"/>
    <property type="match status" value="1"/>
</dbReference>
<dbReference type="GO" id="GO:0035266">
    <property type="term" value="P:meristem growth"/>
    <property type="evidence" value="ECO:0007669"/>
    <property type="project" value="InterPro"/>
</dbReference>
<dbReference type="PANTHER" id="PTHR45086">
    <property type="entry name" value="WD REPEAT-CONTAINING PROTEIN PCN"/>
    <property type="match status" value="1"/>
</dbReference>
<dbReference type="Gramene" id="OE9A000101T1">
    <property type="protein sequence ID" value="OE9A000101C1"/>
    <property type="gene ID" value="OE9A000101"/>
</dbReference>
<dbReference type="OrthoDB" id="8883818at2759"/>
<comment type="caution">
    <text evidence="1">The sequence shown here is derived from an EMBL/GenBank/DDBJ whole genome shotgun (WGS) entry which is preliminary data.</text>
</comment>
<protein>
    <submittedName>
        <fullName evidence="1">U3 small nucleolar RNA-associated 4-like</fullName>
    </submittedName>
</protein>
<name>A0A8S0QSE5_OLEEU</name>
<dbReference type="AlphaFoldDB" id="A0A8S0QSE5"/>
<evidence type="ECO:0000313" key="1">
    <source>
        <dbReference type="EMBL" id="CAA2968394.1"/>
    </source>
</evidence>
<organism evidence="1 2">
    <name type="scientific">Olea europaea subsp. europaea</name>
    <dbReference type="NCBI Taxonomy" id="158383"/>
    <lineage>
        <taxon>Eukaryota</taxon>
        <taxon>Viridiplantae</taxon>
        <taxon>Streptophyta</taxon>
        <taxon>Embryophyta</taxon>
        <taxon>Tracheophyta</taxon>
        <taxon>Spermatophyta</taxon>
        <taxon>Magnoliopsida</taxon>
        <taxon>eudicotyledons</taxon>
        <taxon>Gunneridae</taxon>
        <taxon>Pentapetalae</taxon>
        <taxon>asterids</taxon>
        <taxon>lamiids</taxon>
        <taxon>Lamiales</taxon>
        <taxon>Oleaceae</taxon>
        <taxon>Oleeae</taxon>
        <taxon>Olea</taxon>
    </lineage>
</organism>
<dbReference type="PANTHER" id="PTHR45086:SF1">
    <property type="entry name" value="WD REPEAT-CONTAINING PROTEIN PCN"/>
    <property type="match status" value="1"/>
</dbReference>
<dbReference type="GO" id="GO:0010073">
    <property type="term" value="P:meristem maintenance"/>
    <property type="evidence" value="ECO:0007669"/>
    <property type="project" value="InterPro"/>
</dbReference>